<reference evidence="3" key="3">
    <citation type="submission" date="2018-08" db="UniProtKB">
        <authorList>
            <consortium name="EnsemblPlants"/>
        </authorList>
    </citation>
    <scope>IDENTIFICATION</scope>
    <source>
        <strain evidence="3">cv. Bd21</strain>
    </source>
</reference>
<dbReference type="Proteomes" id="UP000008810">
    <property type="component" value="Chromosome 1"/>
</dbReference>
<organism evidence="2">
    <name type="scientific">Brachypodium distachyon</name>
    <name type="common">Purple false brome</name>
    <name type="synonym">Trachynia distachya</name>
    <dbReference type="NCBI Taxonomy" id="15368"/>
    <lineage>
        <taxon>Eukaryota</taxon>
        <taxon>Viridiplantae</taxon>
        <taxon>Streptophyta</taxon>
        <taxon>Embryophyta</taxon>
        <taxon>Tracheophyta</taxon>
        <taxon>Spermatophyta</taxon>
        <taxon>Magnoliopsida</taxon>
        <taxon>Liliopsida</taxon>
        <taxon>Poales</taxon>
        <taxon>Poaceae</taxon>
        <taxon>BOP clade</taxon>
        <taxon>Pooideae</taxon>
        <taxon>Stipodae</taxon>
        <taxon>Brachypodieae</taxon>
        <taxon>Brachypodium</taxon>
    </lineage>
</organism>
<feature type="compositionally biased region" description="Low complexity" evidence="1">
    <location>
        <begin position="1"/>
        <end position="26"/>
    </location>
</feature>
<sequence length="134" mass="13856">MCQTCSGGSATPGSTSSAAAACSSTAQPPPAPTGSATVAHVPPRAGVGAWPAPPPPSSGRSTRCLFRSGRGCSPLLRPQRRRSAGSVWVGGCRRRRCKSRGGRGATACGRRRGQGETTVSLFFRVRRPPDRPAR</sequence>
<proteinExistence type="predicted"/>
<feature type="compositionally biased region" description="Low complexity" evidence="1">
    <location>
        <begin position="33"/>
        <end position="50"/>
    </location>
</feature>
<name>A0A2K2DKL5_BRADI</name>
<reference evidence="2 3" key="1">
    <citation type="journal article" date="2010" name="Nature">
        <title>Genome sequencing and analysis of the model grass Brachypodium distachyon.</title>
        <authorList>
            <consortium name="International Brachypodium Initiative"/>
        </authorList>
    </citation>
    <scope>NUCLEOTIDE SEQUENCE [LARGE SCALE GENOMIC DNA]</scope>
    <source>
        <strain evidence="2 3">Bd21</strain>
    </source>
</reference>
<dbReference type="Gramene" id="PNT74815">
    <property type="protein sequence ID" value="PNT74815"/>
    <property type="gene ID" value="BRADI_1g22425v3"/>
</dbReference>
<feature type="region of interest" description="Disordered" evidence="1">
    <location>
        <begin position="1"/>
        <end position="64"/>
    </location>
</feature>
<reference evidence="2" key="2">
    <citation type="submission" date="2017-06" db="EMBL/GenBank/DDBJ databases">
        <title>WGS assembly of Brachypodium distachyon.</title>
        <authorList>
            <consortium name="The International Brachypodium Initiative"/>
            <person name="Lucas S."/>
            <person name="Harmon-Smith M."/>
            <person name="Lail K."/>
            <person name="Tice H."/>
            <person name="Grimwood J."/>
            <person name="Bruce D."/>
            <person name="Barry K."/>
            <person name="Shu S."/>
            <person name="Lindquist E."/>
            <person name="Wang M."/>
            <person name="Pitluck S."/>
            <person name="Vogel J.P."/>
            <person name="Garvin D.F."/>
            <person name="Mockler T.C."/>
            <person name="Schmutz J."/>
            <person name="Rokhsar D."/>
            <person name="Bevan M.W."/>
        </authorList>
    </citation>
    <scope>NUCLEOTIDE SEQUENCE</scope>
    <source>
        <strain evidence="2">Bd21</strain>
    </source>
</reference>
<evidence type="ECO:0000313" key="2">
    <source>
        <dbReference type="EMBL" id="PNT74815.1"/>
    </source>
</evidence>
<dbReference type="EnsemblPlants" id="PNT74815">
    <property type="protein sequence ID" value="PNT74815"/>
    <property type="gene ID" value="BRADI_1g22425v3"/>
</dbReference>
<dbReference type="EMBL" id="CM000880">
    <property type="protein sequence ID" value="PNT74815.1"/>
    <property type="molecule type" value="Genomic_DNA"/>
</dbReference>
<keyword evidence="4" id="KW-1185">Reference proteome</keyword>
<protein>
    <submittedName>
        <fullName evidence="2 3">Uncharacterized protein</fullName>
    </submittedName>
</protein>
<dbReference type="InParanoid" id="A0A2K2DKL5"/>
<evidence type="ECO:0000313" key="4">
    <source>
        <dbReference type="Proteomes" id="UP000008810"/>
    </source>
</evidence>
<evidence type="ECO:0000313" key="3">
    <source>
        <dbReference type="EnsemblPlants" id="PNT74815"/>
    </source>
</evidence>
<gene>
    <name evidence="2" type="ORF">BRADI_1g22425v3</name>
</gene>
<dbReference type="AlphaFoldDB" id="A0A2K2DKL5"/>
<evidence type="ECO:0000256" key="1">
    <source>
        <dbReference type="SAM" id="MobiDB-lite"/>
    </source>
</evidence>
<accession>A0A2K2DKL5</accession>